<dbReference type="Proteomes" id="UP000813385">
    <property type="component" value="Unassembled WGS sequence"/>
</dbReference>
<feature type="coiled-coil region" evidence="1">
    <location>
        <begin position="209"/>
        <end position="236"/>
    </location>
</feature>
<feature type="domain" description="DUF4140" evidence="4">
    <location>
        <begin position="19"/>
        <end position="144"/>
    </location>
</feature>
<organism evidence="5 6">
    <name type="scientific">Plectosphaerella cucumerina</name>
    <dbReference type="NCBI Taxonomy" id="40658"/>
    <lineage>
        <taxon>Eukaryota</taxon>
        <taxon>Fungi</taxon>
        <taxon>Dikarya</taxon>
        <taxon>Ascomycota</taxon>
        <taxon>Pezizomycotina</taxon>
        <taxon>Sordariomycetes</taxon>
        <taxon>Hypocreomycetidae</taxon>
        <taxon>Glomerellales</taxon>
        <taxon>Plectosphaerellaceae</taxon>
        <taxon>Plectosphaerella</taxon>
    </lineage>
</organism>
<evidence type="ECO:0000256" key="2">
    <source>
        <dbReference type="SAM" id="MobiDB-lite"/>
    </source>
</evidence>
<accession>A0A8K0XAB2</accession>
<dbReference type="AlphaFoldDB" id="A0A8K0XAB2"/>
<feature type="region of interest" description="Disordered" evidence="2">
    <location>
        <begin position="87"/>
        <end position="113"/>
    </location>
</feature>
<dbReference type="InterPro" id="IPR025554">
    <property type="entry name" value="DUF4140"/>
</dbReference>
<evidence type="ECO:0000256" key="1">
    <source>
        <dbReference type="SAM" id="Coils"/>
    </source>
</evidence>
<feature type="domain" description="DUF4139" evidence="3">
    <location>
        <begin position="313"/>
        <end position="814"/>
    </location>
</feature>
<dbReference type="Pfam" id="PF13600">
    <property type="entry name" value="DUF4140"/>
    <property type="match status" value="1"/>
</dbReference>
<name>A0A8K0XAB2_9PEZI</name>
<evidence type="ECO:0000259" key="4">
    <source>
        <dbReference type="Pfam" id="PF13600"/>
    </source>
</evidence>
<evidence type="ECO:0000259" key="3">
    <source>
        <dbReference type="Pfam" id="PF13598"/>
    </source>
</evidence>
<sequence>MDTVHKHEFKLRELPTRAVTLFPARALVSRELKDLALRPGINEITIVGLTPTTDEDSIKVEGTGSAVISDISIEMLPNREIFEDIYPDSDDDEEEEVVTEEDDGSKFKASPESHAELHRLAKELVDIGDDRKLAQELVASVDARQAILDHQNREIKLTDPDHIRQNMEIFEKEREKLCHSRIANDKKLREMEERYQEAHKAWNVVFNSIERERRKFEIARQKADKAAAKAKNLEALRRAEVLAEKQRVRRERERFWPKVVYTVRITLDATAMASPSSSRRSSFASVADLAKPAPEPQDGPSSSGGGLVCGLILNYLTDAAFWAPSYDLQLSTTSEKASLLFDAKITNVTSETWSNCRVTLSTSQTTFSGLTDTIPSLTPWHIKLGPKIHHGKSSMSSSSFAAGNILNSNEEKSQVQSYKDYQVQKAYKQKPRTQMFGYQGDLQAPQAPLQDAMDLQVDSYLVGSQGRNMNQPLYEYQQQPFPPPAPAPAKSMRVPPGGTQNNNLSDYQMSLMTLEQQNKRRLMMARQSHDHDGAPQAAMVMRKKSREPEINEFQDAAVVFSEADEALADGATIIEAEPELDFQDSSVEETGLTTTYDLPGTKTIVPRPTPFKQRVARVTLSNVVFSHTIVAKYKPLAYLKARLRNSSPVTVLRGRAGLTLDGTFLGQTIIPRCSVGDAFTLSLGIDPAVKVTYPAPEVRRATTGVFSKEDSSVYTRVATVSNTRAAAGGRPVNVVVYDQVPVSEDERLRVDVLHPKGLGVGGPGVAAGAGAKAGDKDWGRAVATIKKNGEVCWDATVQPGKSARLTLEYVVAMPSGESAVQC</sequence>
<comment type="caution">
    <text evidence="5">The sequence shown here is derived from an EMBL/GenBank/DDBJ whole genome shotgun (WGS) entry which is preliminary data.</text>
</comment>
<proteinExistence type="predicted"/>
<dbReference type="InterPro" id="IPR037291">
    <property type="entry name" value="DUF4139"/>
</dbReference>
<dbReference type="PANTHER" id="PTHR31005:SF8">
    <property type="entry name" value="DUF4139 DOMAIN-CONTAINING PROTEIN"/>
    <property type="match status" value="1"/>
</dbReference>
<dbReference type="EMBL" id="JAGPXD010000001">
    <property type="protein sequence ID" value="KAH7376803.1"/>
    <property type="molecule type" value="Genomic_DNA"/>
</dbReference>
<evidence type="ECO:0000313" key="6">
    <source>
        <dbReference type="Proteomes" id="UP000813385"/>
    </source>
</evidence>
<dbReference type="OrthoDB" id="10068793at2759"/>
<evidence type="ECO:0008006" key="7">
    <source>
        <dbReference type="Google" id="ProtNLM"/>
    </source>
</evidence>
<keyword evidence="1" id="KW-0175">Coiled coil</keyword>
<keyword evidence="6" id="KW-1185">Reference proteome</keyword>
<feature type="compositionally biased region" description="Basic and acidic residues" evidence="2">
    <location>
        <begin position="104"/>
        <end position="113"/>
    </location>
</feature>
<gene>
    <name evidence="5" type="ORF">B0T11DRAFT_315020</name>
</gene>
<protein>
    <recommendedName>
        <fullName evidence="7">Mucoidy inhibitor-like protein</fullName>
    </recommendedName>
</protein>
<feature type="compositionally biased region" description="Acidic residues" evidence="2">
    <location>
        <begin position="87"/>
        <end position="103"/>
    </location>
</feature>
<dbReference type="Pfam" id="PF13598">
    <property type="entry name" value="DUF4139"/>
    <property type="match status" value="1"/>
</dbReference>
<evidence type="ECO:0000313" key="5">
    <source>
        <dbReference type="EMBL" id="KAH7376803.1"/>
    </source>
</evidence>
<dbReference type="PANTHER" id="PTHR31005">
    <property type="entry name" value="DUF4139 DOMAIN-CONTAINING PROTEIN"/>
    <property type="match status" value="1"/>
</dbReference>
<dbReference type="InterPro" id="IPR011935">
    <property type="entry name" value="CHP02231"/>
</dbReference>
<reference evidence="5" key="1">
    <citation type="journal article" date="2021" name="Nat. Commun.">
        <title>Genetic determinants of endophytism in the Arabidopsis root mycobiome.</title>
        <authorList>
            <person name="Mesny F."/>
            <person name="Miyauchi S."/>
            <person name="Thiergart T."/>
            <person name="Pickel B."/>
            <person name="Atanasova L."/>
            <person name="Karlsson M."/>
            <person name="Huettel B."/>
            <person name="Barry K.W."/>
            <person name="Haridas S."/>
            <person name="Chen C."/>
            <person name="Bauer D."/>
            <person name="Andreopoulos W."/>
            <person name="Pangilinan J."/>
            <person name="LaButti K."/>
            <person name="Riley R."/>
            <person name="Lipzen A."/>
            <person name="Clum A."/>
            <person name="Drula E."/>
            <person name="Henrissat B."/>
            <person name="Kohler A."/>
            <person name="Grigoriev I.V."/>
            <person name="Martin F.M."/>
            <person name="Hacquard S."/>
        </authorList>
    </citation>
    <scope>NUCLEOTIDE SEQUENCE</scope>
    <source>
        <strain evidence="5">MPI-CAGE-AT-0016</strain>
    </source>
</reference>